<sequence length="758" mass="82774">MSRLLIKNLPVFATPQRLRQHFEQKGCPQGTITDVKVAQKEDGTARRFGFVGYKTDADAAAAAEWFNNTFLGSVKLHVAVIDGAKDAPAPRPNKRARLGPSPHEREDTQQKKTKKEKKDKESAEKPAEKKGKSDLDEYLKLSKSRSLPAWANEEAPLASATSLPVQPQEEEQAPEKDVEMQVDEEPKETTELSDLEWMRRHTAKSSENPGVAPDKSPEDVPSVQQVPAVTEAKDTTPPSDDPVQTIRRTCRLFLRNLAYSCTEDELLELVSPFGTIKQAHIPLDPASNQPKGMAYITFAQPDPAVAAYKKLDKQSFQGRLLHILPAVDRRGNFAVEHASEGGKNTVKDDIKAKRKANAGKEFNWGMLYMNSDAVASSIADRLNIPKAELLNGDSFSNPAVSLALAETHIIQETKTYLSTAGVSLAALSSASRTRSQTVILVKNIPYGTSADAIREMFEQHGALKRVLVPPAGTIAVVEFELPGEASAAFRAVSYRRLGNSIVYLEKGPMGMFDDSAPVPSANTAETKPLESVATVKVTASDDKGVEAGTTLYVKNLAFSTTTERLTQVFSHLASFAFARVQMKPDPVRPGAKLSMGYGFIGFSDAEAAGKALKGIEGYVLDGHKLSVKFAGRGTEPGDKKEGKKGEKGENSYSKTTTKMIVKNVPFEASKKDLRELFGAHGSLKSLRLPTKFGARSRGFAFLDFTSRREAEHAYETLRYTHLLGRHLVLEWAQGDEEAGQDLEEMRKKAGGEDGGGEE</sequence>
<dbReference type="SMART" id="SM00360">
    <property type="entry name" value="RRM"/>
    <property type="match status" value="5"/>
</dbReference>
<dbReference type="GO" id="GO:0003729">
    <property type="term" value="F:mRNA binding"/>
    <property type="evidence" value="ECO:0007669"/>
    <property type="project" value="TreeGrafter"/>
</dbReference>
<dbReference type="InterPro" id="IPR012677">
    <property type="entry name" value="Nucleotide-bd_a/b_plait_sf"/>
</dbReference>
<feature type="compositionally biased region" description="Basic and acidic residues" evidence="6">
    <location>
        <begin position="102"/>
        <end position="136"/>
    </location>
</feature>
<feature type="region of interest" description="Disordered" evidence="6">
    <location>
        <begin position="154"/>
        <end position="224"/>
    </location>
</feature>
<dbReference type="SUPFAM" id="SSF54928">
    <property type="entry name" value="RNA-binding domain, RBD"/>
    <property type="match status" value="3"/>
</dbReference>
<evidence type="ECO:0000256" key="1">
    <source>
        <dbReference type="ARBA" id="ARBA00004123"/>
    </source>
</evidence>
<evidence type="ECO:0000256" key="5">
    <source>
        <dbReference type="PROSITE-ProRule" id="PRU00176"/>
    </source>
</evidence>
<evidence type="ECO:0000259" key="7">
    <source>
        <dbReference type="PROSITE" id="PS50102"/>
    </source>
</evidence>
<comment type="subcellular location">
    <subcellularLocation>
        <location evidence="1">Nucleus</location>
    </subcellularLocation>
</comment>
<evidence type="ECO:0000313" key="9">
    <source>
        <dbReference type="Proteomes" id="UP000305067"/>
    </source>
</evidence>
<dbReference type="GO" id="GO:0005634">
    <property type="term" value="C:nucleus"/>
    <property type="evidence" value="ECO:0007669"/>
    <property type="project" value="UniProtKB-SubCell"/>
</dbReference>
<dbReference type="InterPro" id="IPR035979">
    <property type="entry name" value="RBD_domain_sf"/>
</dbReference>
<evidence type="ECO:0000256" key="4">
    <source>
        <dbReference type="ARBA" id="ARBA00023242"/>
    </source>
</evidence>
<keyword evidence="9" id="KW-1185">Reference proteome</keyword>
<feature type="region of interest" description="Disordered" evidence="6">
    <location>
        <begin position="630"/>
        <end position="652"/>
    </location>
</feature>
<dbReference type="Gene3D" id="3.30.70.330">
    <property type="match status" value="5"/>
</dbReference>
<dbReference type="EMBL" id="ML178869">
    <property type="protein sequence ID" value="TFK95996.1"/>
    <property type="molecule type" value="Genomic_DNA"/>
</dbReference>
<dbReference type="InterPro" id="IPR051945">
    <property type="entry name" value="RRM_MRD1_RNA_proc_ribogen"/>
</dbReference>
<evidence type="ECO:0000256" key="6">
    <source>
        <dbReference type="SAM" id="MobiDB-lite"/>
    </source>
</evidence>
<dbReference type="AlphaFoldDB" id="A0A5C3Q3A7"/>
<feature type="domain" description="RRM" evidence="7">
    <location>
        <begin position="437"/>
        <end position="509"/>
    </location>
</feature>
<dbReference type="OrthoDB" id="439639at2759"/>
<feature type="compositionally biased region" description="Basic and acidic residues" evidence="6">
    <location>
        <begin position="635"/>
        <end position="649"/>
    </location>
</feature>
<feature type="domain" description="RRM" evidence="7">
    <location>
        <begin position="657"/>
        <end position="734"/>
    </location>
</feature>
<evidence type="ECO:0000256" key="3">
    <source>
        <dbReference type="ARBA" id="ARBA00022884"/>
    </source>
</evidence>
<accession>A0A5C3Q3A7</accession>
<evidence type="ECO:0000256" key="2">
    <source>
        <dbReference type="ARBA" id="ARBA00022737"/>
    </source>
</evidence>
<proteinExistence type="predicted"/>
<keyword evidence="2" id="KW-0677">Repeat</keyword>
<feature type="compositionally biased region" description="Acidic residues" evidence="6">
    <location>
        <begin position="180"/>
        <end position="194"/>
    </location>
</feature>
<dbReference type="PROSITE" id="PS50102">
    <property type="entry name" value="RRM"/>
    <property type="match status" value="5"/>
</dbReference>
<feature type="domain" description="RRM" evidence="7">
    <location>
        <begin position="250"/>
        <end position="328"/>
    </location>
</feature>
<keyword evidence="4" id="KW-0539">Nucleus</keyword>
<reference evidence="8 9" key="1">
    <citation type="journal article" date="2019" name="Nat. Ecol. Evol.">
        <title>Megaphylogeny resolves global patterns of mushroom evolution.</title>
        <authorList>
            <person name="Varga T."/>
            <person name="Krizsan K."/>
            <person name="Foldi C."/>
            <person name="Dima B."/>
            <person name="Sanchez-Garcia M."/>
            <person name="Sanchez-Ramirez S."/>
            <person name="Szollosi G.J."/>
            <person name="Szarkandi J.G."/>
            <person name="Papp V."/>
            <person name="Albert L."/>
            <person name="Andreopoulos W."/>
            <person name="Angelini C."/>
            <person name="Antonin V."/>
            <person name="Barry K.W."/>
            <person name="Bougher N.L."/>
            <person name="Buchanan P."/>
            <person name="Buyck B."/>
            <person name="Bense V."/>
            <person name="Catcheside P."/>
            <person name="Chovatia M."/>
            <person name="Cooper J."/>
            <person name="Damon W."/>
            <person name="Desjardin D."/>
            <person name="Finy P."/>
            <person name="Geml J."/>
            <person name="Haridas S."/>
            <person name="Hughes K."/>
            <person name="Justo A."/>
            <person name="Karasinski D."/>
            <person name="Kautmanova I."/>
            <person name="Kiss B."/>
            <person name="Kocsube S."/>
            <person name="Kotiranta H."/>
            <person name="LaButti K.M."/>
            <person name="Lechner B.E."/>
            <person name="Liimatainen K."/>
            <person name="Lipzen A."/>
            <person name="Lukacs Z."/>
            <person name="Mihaltcheva S."/>
            <person name="Morgado L.N."/>
            <person name="Niskanen T."/>
            <person name="Noordeloos M.E."/>
            <person name="Ohm R.A."/>
            <person name="Ortiz-Santana B."/>
            <person name="Ovrebo C."/>
            <person name="Racz N."/>
            <person name="Riley R."/>
            <person name="Savchenko A."/>
            <person name="Shiryaev A."/>
            <person name="Soop K."/>
            <person name="Spirin V."/>
            <person name="Szebenyi C."/>
            <person name="Tomsovsky M."/>
            <person name="Tulloss R.E."/>
            <person name="Uehling J."/>
            <person name="Grigoriev I.V."/>
            <person name="Vagvolgyi C."/>
            <person name="Papp T."/>
            <person name="Martin F.M."/>
            <person name="Miettinen O."/>
            <person name="Hibbett D.S."/>
            <person name="Nagy L.G."/>
        </authorList>
    </citation>
    <scope>NUCLEOTIDE SEQUENCE [LARGE SCALE GENOMIC DNA]</scope>
    <source>
        <strain evidence="8 9">CBS 309.79</strain>
    </source>
</reference>
<dbReference type="InterPro" id="IPR000504">
    <property type="entry name" value="RRM_dom"/>
</dbReference>
<dbReference type="Pfam" id="PF00076">
    <property type="entry name" value="RRM_1"/>
    <property type="match status" value="5"/>
</dbReference>
<dbReference type="PANTHER" id="PTHR48039:SF5">
    <property type="entry name" value="RNA-BINDING PROTEIN 28"/>
    <property type="match status" value="1"/>
</dbReference>
<feature type="domain" description="RRM" evidence="7">
    <location>
        <begin position="549"/>
        <end position="632"/>
    </location>
</feature>
<dbReference type="CDD" id="cd12320">
    <property type="entry name" value="RRM6_RBM19_RRM5_MRD1"/>
    <property type="match status" value="1"/>
</dbReference>
<name>A0A5C3Q3A7_9AGAR</name>
<keyword evidence="3 5" id="KW-0694">RNA-binding</keyword>
<feature type="region of interest" description="Disordered" evidence="6">
    <location>
        <begin position="737"/>
        <end position="758"/>
    </location>
</feature>
<dbReference type="Proteomes" id="UP000305067">
    <property type="component" value="Unassembled WGS sequence"/>
</dbReference>
<feature type="domain" description="RRM" evidence="7">
    <location>
        <begin position="2"/>
        <end position="83"/>
    </location>
</feature>
<gene>
    <name evidence="8" type="ORF">BDV98DRAFT_598051</name>
</gene>
<protein>
    <recommendedName>
        <fullName evidence="7">RRM domain-containing protein</fullName>
    </recommendedName>
</protein>
<feature type="region of interest" description="Disordered" evidence="6">
    <location>
        <begin position="85"/>
        <end position="136"/>
    </location>
</feature>
<dbReference type="PANTHER" id="PTHR48039">
    <property type="entry name" value="RNA-BINDING MOTIF PROTEIN 14B"/>
    <property type="match status" value="1"/>
</dbReference>
<organism evidence="8 9">
    <name type="scientific">Pterulicium gracile</name>
    <dbReference type="NCBI Taxonomy" id="1884261"/>
    <lineage>
        <taxon>Eukaryota</taxon>
        <taxon>Fungi</taxon>
        <taxon>Dikarya</taxon>
        <taxon>Basidiomycota</taxon>
        <taxon>Agaricomycotina</taxon>
        <taxon>Agaricomycetes</taxon>
        <taxon>Agaricomycetidae</taxon>
        <taxon>Agaricales</taxon>
        <taxon>Pleurotineae</taxon>
        <taxon>Pterulaceae</taxon>
        <taxon>Pterulicium</taxon>
    </lineage>
</organism>
<evidence type="ECO:0000313" key="8">
    <source>
        <dbReference type="EMBL" id="TFK95996.1"/>
    </source>
</evidence>
<dbReference type="STRING" id="1884261.A0A5C3Q3A7"/>